<dbReference type="Proteomes" id="UP000214566">
    <property type="component" value="Unassembled WGS sequence"/>
</dbReference>
<reference evidence="1 2" key="1">
    <citation type="submission" date="2016-06" db="EMBL/GenBank/DDBJ databases">
        <authorList>
            <person name="Kjaerup R.B."/>
            <person name="Dalgaard T.S."/>
            <person name="Juul-Madsen H.R."/>
        </authorList>
    </citation>
    <scope>NUCLEOTIDE SEQUENCE [LARGE SCALE GENOMIC DNA]</scope>
    <source>
        <strain evidence="1 2">DSM 16361</strain>
    </source>
</reference>
<proteinExistence type="predicted"/>
<evidence type="ECO:0000313" key="2">
    <source>
        <dbReference type="Proteomes" id="UP000214566"/>
    </source>
</evidence>
<gene>
    <name evidence="1" type="ORF">THIARS_60562</name>
</gene>
<protein>
    <submittedName>
        <fullName evidence="1">Uncharacterized protein</fullName>
    </submittedName>
</protein>
<sequence length="62" mass="6270">MPALQASGNGAAALAARPASSLEPSTGHMLVGGPASWLCGPDSVLRPVLNTILRCPSPFPYP</sequence>
<accession>A0A238D3P1</accession>
<organism evidence="1 2">
    <name type="scientific">Thiomonas delicata</name>
    <name type="common">Thiomonas cuprina</name>
    <dbReference type="NCBI Taxonomy" id="364030"/>
    <lineage>
        <taxon>Bacteria</taxon>
        <taxon>Pseudomonadati</taxon>
        <taxon>Pseudomonadota</taxon>
        <taxon>Betaproteobacteria</taxon>
        <taxon>Burkholderiales</taxon>
        <taxon>Thiomonas</taxon>
    </lineage>
</organism>
<dbReference type="EMBL" id="FLMQ01000055">
    <property type="protein sequence ID" value="SBP87849.1"/>
    <property type="molecule type" value="Genomic_DNA"/>
</dbReference>
<name>A0A238D3P1_THIDL</name>
<dbReference type="AlphaFoldDB" id="A0A238D3P1"/>
<evidence type="ECO:0000313" key="1">
    <source>
        <dbReference type="EMBL" id="SBP87849.1"/>
    </source>
</evidence>
<keyword evidence="2" id="KW-1185">Reference proteome</keyword>